<feature type="compositionally biased region" description="Polar residues" evidence="4">
    <location>
        <begin position="250"/>
        <end position="277"/>
    </location>
</feature>
<dbReference type="GO" id="GO:0004888">
    <property type="term" value="F:transmembrane signaling receptor activity"/>
    <property type="evidence" value="ECO:0007669"/>
    <property type="project" value="TreeGrafter"/>
</dbReference>
<dbReference type="SUPFAM" id="SSF48726">
    <property type="entry name" value="Immunoglobulin"/>
    <property type="match status" value="2"/>
</dbReference>
<feature type="compositionally biased region" description="Polar residues" evidence="4">
    <location>
        <begin position="410"/>
        <end position="419"/>
    </location>
</feature>
<feature type="region of interest" description="Disordered" evidence="4">
    <location>
        <begin position="313"/>
        <end position="335"/>
    </location>
</feature>
<gene>
    <name evidence="8" type="primary">LOC110528794</name>
</gene>
<dbReference type="InterPro" id="IPR013106">
    <property type="entry name" value="Ig_V-set"/>
</dbReference>
<evidence type="ECO:0000256" key="3">
    <source>
        <dbReference type="ARBA" id="ARBA00023136"/>
    </source>
</evidence>
<dbReference type="GeneTree" id="ENSGT00950000182977"/>
<reference evidence="8" key="2">
    <citation type="submission" date="2025-08" db="UniProtKB">
        <authorList>
            <consortium name="Ensembl"/>
        </authorList>
    </citation>
    <scope>IDENTIFICATION</scope>
</reference>
<dbReference type="GO" id="GO:0005886">
    <property type="term" value="C:plasma membrane"/>
    <property type="evidence" value="ECO:0007669"/>
    <property type="project" value="TreeGrafter"/>
</dbReference>
<evidence type="ECO:0000256" key="6">
    <source>
        <dbReference type="SAM" id="SignalP"/>
    </source>
</evidence>
<feature type="region of interest" description="Disordered" evidence="4">
    <location>
        <begin position="410"/>
        <end position="436"/>
    </location>
</feature>
<dbReference type="OrthoDB" id="8920197at2759"/>
<reference evidence="8" key="1">
    <citation type="submission" date="2020-07" db="EMBL/GenBank/DDBJ databases">
        <title>A long reads based de novo assembly of the rainbow trout Arlee double haploid line genome.</title>
        <authorList>
            <person name="Gao G."/>
            <person name="Palti Y."/>
        </authorList>
    </citation>
    <scope>NUCLEOTIDE SEQUENCE [LARGE SCALE GENOMIC DNA]</scope>
</reference>
<dbReference type="Pfam" id="PF07686">
    <property type="entry name" value="V-set"/>
    <property type="match status" value="1"/>
</dbReference>
<feature type="chain" id="PRO_5035428635" description="Ig-like domain-containing protein" evidence="6">
    <location>
        <begin position="22"/>
        <end position="436"/>
    </location>
</feature>
<dbReference type="Proteomes" id="UP000694395">
    <property type="component" value="Chromosome 1"/>
</dbReference>
<keyword evidence="9" id="KW-1185">Reference proteome</keyword>
<dbReference type="InterPro" id="IPR050671">
    <property type="entry name" value="CD300_family_receptors"/>
</dbReference>
<keyword evidence="3 5" id="KW-0472">Membrane</keyword>
<reference evidence="8" key="3">
    <citation type="submission" date="2025-09" db="UniProtKB">
        <authorList>
            <consortium name="Ensembl"/>
        </authorList>
    </citation>
    <scope>IDENTIFICATION</scope>
</reference>
<dbReference type="PANTHER" id="PTHR11860:SF118">
    <property type="entry name" value="CMRF35-LIKE MOLECULE 3-RELATED"/>
    <property type="match status" value="1"/>
</dbReference>
<feature type="compositionally biased region" description="Polar residues" evidence="4">
    <location>
        <begin position="323"/>
        <end position="335"/>
    </location>
</feature>
<dbReference type="Ensembl" id="ENSOMYT00000001370.2">
    <property type="protein sequence ID" value="ENSOMYP00000001215.2"/>
    <property type="gene ID" value="ENSOMYG00000000698.2"/>
</dbReference>
<accession>A0A8C7LPN8</accession>
<feature type="region of interest" description="Disordered" evidence="4">
    <location>
        <begin position="232"/>
        <end position="280"/>
    </location>
</feature>
<evidence type="ECO:0000256" key="1">
    <source>
        <dbReference type="ARBA" id="ARBA00004370"/>
    </source>
</evidence>
<evidence type="ECO:0000259" key="7">
    <source>
        <dbReference type="PROSITE" id="PS50835"/>
    </source>
</evidence>
<feature type="transmembrane region" description="Helical" evidence="5">
    <location>
        <begin position="286"/>
        <end position="308"/>
    </location>
</feature>
<comment type="subcellular location">
    <subcellularLocation>
        <location evidence="1">Membrane</location>
    </subcellularLocation>
</comment>
<evidence type="ECO:0000256" key="2">
    <source>
        <dbReference type="ARBA" id="ARBA00022692"/>
    </source>
</evidence>
<feature type="domain" description="Ig-like" evidence="7">
    <location>
        <begin position="3"/>
        <end position="126"/>
    </location>
</feature>
<organism evidence="8 9">
    <name type="scientific">Oncorhynchus mykiss</name>
    <name type="common">Rainbow trout</name>
    <name type="synonym">Salmo gairdneri</name>
    <dbReference type="NCBI Taxonomy" id="8022"/>
    <lineage>
        <taxon>Eukaryota</taxon>
        <taxon>Metazoa</taxon>
        <taxon>Chordata</taxon>
        <taxon>Craniata</taxon>
        <taxon>Vertebrata</taxon>
        <taxon>Euteleostomi</taxon>
        <taxon>Actinopterygii</taxon>
        <taxon>Neopterygii</taxon>
        <taxon>Teleostei</taxon>
        <taxon>Protacanthopterygii</taxon>
        <taxon>Salmoniformes</taxon>
        <taxon>Salmonidae</taxon>
        <taxon>Salmoninae</taxon>
        <taxon>Oncorhynchus</taxon>
    </lineage>
</organism>
<dbReference type="SMART" id="SM00409">
    <property type="entry name" value="IG"/>
    <property type="match status" value="2"/>
</dbReference>
<sequence length="436" mass="47793">MAPHLLLVLRILFFLTGVSDTQSVSTVSHVSVKQGGSIIIPCLYNQKYRNNVKYGCRGYNWLGCSTVVRTDHPKTSGKTSVSDDINQLVFTVTMTSLSPSDSDYYWCIVERKSKADDGDRLQISVTPGTPELYVDQQQMTGVVGGSVTVLCYYSSQGSRGKWCKMGGPCVAVGLSGDLDGTFVKLVQEQREITKGYVLMVTMSGLMMENTGWYWCEKGKLQMPVHITVNQPTTTQSTTTTTQAPSTHQASLTSAESNASPPTVSPSVTNRDNVVTNENTDEKPQSLLEVLFIPLSLLVVLIAVTLVTLKMLRKHKDKKAKDQPPNTTVQSSDSEQNITYSTVSHIRGSTQQVLNPESHGDLYSTVIPKQHRTAKKDPLPDDAVTYSTVVTKNKVQPNIPLPDDAVTYSTVVPKNKTQPNAAEPDDVVYSTVAQHQR</sequence>
<keyword evidence="5" id="KW-1133">Transmembrane helix</keyword>
<evidence type="ECO:0000313" key="9">
    <source>
        <dbReference type="Proteomes" id="UP000694395"/>
    </source>
</evidence>
<dbReference type="PROSITE" id="PS50835">
    <property type="entry name" value="IG_LIKE"/>
    <property type="match status" value="1"/>
</dbReference>
<name>A0A8C7LPN8_ONCMY</name>
<dbReference type="InterPro" id="IPR036179">
    <property type="entry name" value="Ig-like_dom_sf"/>
</dbReference>
<keyword evidence="6" id="KW-0732">Signal</keyword>
<protein>
    <recommendedName>
        <fullName evidence="7">Ig-like domain-containing protein</fullName>
    </recommendedName>
</protein>
<proteinExistence type="predicted"/>
<dbReference type="InterPro" id="IPR003599">
    <property type="entry name" value="Ig_sub"/>
</dbReference>
<dbReference type="InterPro" id="IPR007110">
    <property type="entry name" value="Ig-like_dom"/>
</dbReference>
<feature type="signal peptide" evidence="6">
    <location>
        <begin position="1"/>
        <end position="21"/>
    </location>
</feature>
<evidence type="ECO:0000256" key="4">
    <source>
        <dbReference type="SAM" id="MobiDB-lite"/>
    </source>
</evidence>
<dbReference type="PANTHER" id="PTHR11860">
    <property type="entry name" value="POLYMERIC-IMMUNOGLOBULIN RECEPTOR"/>
    <property type="match status" value="1"/>
</dbReference>
<evidence type="ECO:0000256" key="5">
    <source>
        <dbReference type="SAM" id="Phobius"/>
    </source>
</evidence>
<dbReference type="Gene3D" id="2.60.40.10">
    <property type="entry name" value="Immunoglobulins"/>
    <property type="match status" value="2"/>
</dbReference>
<dbReference type="InterPro" id="IPR013783">
    <property type="entry name" value="Ig-like_fold"/>
</dbReference>
<evidence type="ECO:0000313" key="8">
    <source>
        <dbReference type="Ensembl" id="ENSOMYP00000001215.2"/>
    </source>
</evidence>
<dbReference type="AlphaFoldDB" id="A0A8C7LPN8"/>
<feature type="compositionally biased region" description="Low complexity" evidence="4">
    <location>
        <begin position="232"/>
        <end position="249"/>
    </location>
</feature>
<keyword evidence="2 5" id="KW-0812">Transmembrane</keyword>